<name>A0ABZ2Z0I1_9BACT</name>
<dbReference type="SMART" id="SM00530">
    <property type="entry name" value="HTH_XRE"/>
    <property type="match status" value="1"/>
</dbReference>
<evidence type="ECO:0000313" key="3">
    <source>
        <dbReference type="EMBL" id="WZN45786.1"/>
    </source>
</evidence>
<evidence type="ECO:0000259" key="2">
    <source>
        <dbReference type="PROSITE" id="PS50943"/>
    </source>
</evidence>
<dbReference type="Gene3D" id="1.10.260.40">
    <property type="entry name" value="lambda repressor-like DNA-binding domains"/>
    <property type="match status" value="1"/>
</dbReference>
<dbReference type="InterPro" id="IPR001387">
    <property type="entry name" value="Cro/C1-type_HTH"/>
</dbReference>
<proteinExistence type="predicted"/>
<keyword evidence="1" id="KW-0238">DNA-binding</keyword>
<reference evidence="3 4" key="1">
    <citation type="submission" date="2024-03" db="EMBL/GenBank/DDBJ databases">
        <title>Chitinophaga caseinilytica sp. nov., a casein hydrolysing bacterium isolated from forest soil.</title>
        <authorList>
            <person name="Lee D.S."/>
            <person name="Han D.M."/>
            <person name="Baek J.H."/>
            <person name="Choi D.G."/>
            <person name="Jeon J.H."/>
            <person name="Jeon C.O."/>
        </authorList>
    </citation>
    <scope>NUCLEOTIDE SEQUENCE [LARGE SCALE GENOMIC DNA]</scope>
    <source>
        <strain evidence="3 4">KACC 19118</strain>
    </source>
</reference>
<accession>A0ABZ2Z0I1</accession>
<organism evidence="3 4">
    <name type="scientific">Chitinophaga caseinilytica</name>
    <dbReference type="NCBI Taxonomy" id="2267521"/>
    <lineage>
        <taxon>Bacteria</taxon>
        <taxon>Pseudomonadati</taxon>
        <taxon>Bacteroidota</taxon>
        <taxon>Chitinophagia</taxon>
        <taxon>Chitinophagales</taxon>
        <taxon>Chitinophagaceae</taxon>
        <taxon>Chitinophaga</taxon>
    </lineage>
</organism>
<dbReference type="Proteomes" id="UP001449657">
    <property type="component" value="Chromosome"/>
</dbReference>
<dbReference type="InterPro" id="IPR050807">
    <property type="entry name" value="TransReg_Diox_bact_type"/>
</dbReference>
<gene>
    <name evidence="3" type="ORF">WJU22_23080</name>
</gene>
<sequence>MSTQAPDILRLFGTNLRRIRKERGFSQRELSARCNVDNADISRMENGEINVTLRTLSQLADALEVAILELLADRKT</sequence>
<dbReference type="PANTHER" id="PTHR46797">
    <property type="entry name" value="HTH-TYPE TRANSCRIPTIONAL REGULATOR"/>
    <property type="match status" value="1"/>
</dbReference>
<dbReference type="CDD" id="cd00093">
    <property type="entry name" value="HTH_XRE"/>
    <property type="match status" value="1"/>
</dbReference>
<dbReference type="RefSeq" id="WP_341840533.1">
    <property type="nucleotide sequence ID" value="NZ_CP149792.1"/>
</dbReference>
<dbReference type="PANTHER" id="PTHR46797:SF1">
    <property type="entry name" value="METHYLPHOSPHONATE SYNTHASE"/>
    <property type="match status" value="1"/>
</dbReference>
<feature type="domain" description="HTH cro/C1-type" evidence="2">
    <location>
        <begin position="16"/>
        <end position="70"/>
    </location>
</feature>
<dbReference type="InterPro" id="IPR010982">
    <property type="entry name" value="Lambda_DNA-bd_dom_sf"/>
</dbReference>
<dbReference type="SUPFAM" id="SSF47413">
    <property type="entry name" value="lambda repressor-like DNA-binding domains"/>
    <property type="match status" value="1"/>
</dbReference>
<dbReference type="PROSITE" id="PS50943">
    <property type="entry name" value="HTH_CROC1"/>
    <property type="match status" value="1"/>
</dbReference>
<keyword evidence="4" id="KW-1185">Reference proteome</keyword>
<protein>
    <submittedName>
        <fullName evidence="3">Helix-turn-helix transcriptional regulator</fullName>
    </submittedName>
</protein>
<evidence type="ECO:0000313" key="4">
    <source>
        <dbReference type="Proteomes" id="UP001449657"/>
    </source>
</evidence>
<evidence type="ECO:0000256" key="1">
    <source>
        <dbReference type="ARBA" id="ARBA00023125"/>
    </source>
</evidence>
<dbReference type="Pfam" id="PF01381">
    <property type="entry name" value="HTH_3"/>
    <property type="match status" value="1"/>
</dbReference>
<dbReference type="EMBL" id="CP150096">
    <property type="protein sequence ID" value="WZN45786.1"/>
    <property type="molecule type" value="Genomic_DNA"/>
</dbReference>